<reference evidence="1" key="1">
    <citation type="submission" date="2019-11" db="UniProtKB">
        <authorList>
            <consortium name="WormBaseParasite"/>
        </authorList>
    </citation>
    <scope>IDENTIFICATION</scope>
</reference>
<evidence type="ECO:0000313" key="1">
    <source>
        <dbReference type="WBParaSite" id="MCU_006004-RA"/>
    </source>
</evidence>
<dbReference type="WBParaSite" id="MCU_006004-RA">
    <property type="protein sequence ID" value="MCU_006004-RA"/>
    <property type="gene ID" value="MCU_006004"/>
</dbReference>
<proteinExistence type="predicted"/>
<sequence>MTPAIRPKACSEMGQTNVFCVFVCAFSMVSGRSCHISASHHPPSDSFACPTLSPVHTLIASTSPCPPPFFSFVQMRF</sequence>
<organism evidence="1">
    <name type="scientific">Mesocestoides corti</name>
    <name type="common">Flatworm</name>
    <dbReference type="NCBI Taxonomy" id="53468"/>
    <lineage>
        <taxon>Eukaryota</taxon>
        <taxon>Metazoa</taxon>
        <taxon>Spiralia</taxon>
        <taxon>Lophotrochozoa</taxon>
        <taxon>Platyhelminthes</taxon>
        <taxon>Cestoda</taxon>
        <taxon>Eucestoda</taxon>
        <taxon>Cyclophyllidea</taxon>
        <taxon>Mesocestoididae</taxon>
        <taxon>Mesocestoides</taxon>
    </lineage>
</organism>
<accession>A0A5K3F6Y3</accession>
<dbReference type="AlphaFoldDB" id="A0A5K3F6Y3"/>
<name>A0A5K3F6Y3_MESCO</name>
<protein>
    <submittedName>
        <fullName evidence="1">Secreted protein</fullName>
    </submittedName>
</protein>